<accession>A0ABY6CUD0</accession>
<evidence type="ECO:0000313" key="5">
    <source>
        <dbReference type="Proteomes" id="UP001065174"/>
    </source>
</evidence>
<dbReference type="SMART" id="SM00028">
    <property type="entry name" value="TPR"/>
    <property type="match status" value="2"/>
</dbReference>
<keyword evidence="1" id="KW-0677">Repeat</keyword>
<dbReference type="InterPro" id="IPR051685">
    <property type="entry name" value="Ycf3/AcsC/BcsC/TPR_MFPF"/>
</dbReference>
<proteinExistence type="predicted"/>
<dbReference type="Gene3D" id="1.25.40.10">
    <property type="entry name" value="Tetratricopeptide repeat domain"/>
    <property type="match status" value="1"/>
</dbReference>
<evidence type="ECO:0000256" key="2">
    <source>
        <dbReference type="ARBA" id="ARBA00022803"/>
    </source>
</evidence>
<evidence type="ECO:0000256" key="3">
    <source>
        <dbReference type="PROSITE-ProRule" id="PRU00339"/>
    </source>
</evidence>
<dbReference type="PROSITE" id="PS51257">
    <property type="entry name" value="PROKAR_LIPOPROTEIN"/>
    <property type="match status" value="1"/>
</dbReference>
<dbReference type="PROSITE" id="PS50005">
    <property type="entry name" value="TPR"/>
    <property type="match status" value="1"/>
</dbReference>
<dbReference type="Pfam" id="PF00515">
    <property type="entry name" value="TPR_1"/>
    <property type="match status" value="1"/>
</dbReference>
<keyword evidence="5" id="KW-1185">Reference proteome</keyword>
<dbReference type="PANTHER" id="PTHR44943:SF4">
    <property type="entry name" value="TPR REPEAT-CONTAINING PROTEIN MJ0798"/>
    <property type="match status" value="1"/>
</dbReference>
<reference evidence="4" key="1">
    <citation type="submission" date="2022-09" db="EMBL/GenBank/DDBJ databases">
        <title>Comparative genomics and taxonomic characterization of three novel marine species of genus Reichenbachiella exhibiting antioxidant and polysaccharide degradation activities.</title>
        <authorList>
            <person name="Muhammad N."/>
            <person name="Lee Y.-J."/>
            <person name="Ko J."/>
            <person name="Kim S.-G."/>
        </authorList>
    </citation>
    <scope>NUCLEOTIDE SEQUENCE</scope>
    <source>
        <strain evidence="4">BKB1-1</strain>
    </source>
</reference>
<evidence type="ECO:0000256" key="1">
    <source>
        <dbReference type="ARBA" id="ARBA00022737"/>
    </source>
</evidence>
<dbReference type="Proteomes" id="UP001065174">
    <property type="component" value="Chromosome"/>
</dbReference>
<dbReference type="PANTHER" id="PTHR44943">
    <property type="entry name" value="CELLULOSE SYNTHASE OPERON PROTEIN C"/>
    <property type="match status" value="1"/>
</dbReference>
<dbReference type="InterPro" id="IPR011990">
    <property type="entry name" value="TPR-like_helical_dom_sf"/>
</dbReference>
<sequence>MNKASLFFVIGMMILQSCLKIESTNSHDRMEDLQDQTVVVVEAEKQEPKKFTSLLGATLEIPTLDKWIKIKRENQLEDAYNDYLTYPDSLEVINWYGRRLSYLYQYNESIDVYTKGIEKFPESYELYRHRGHRYLTIRQIDKAIMDLEKAAFYIRNVPTIMEIDGIPNDRNIPRSSVQFNIWYHLGLAYYIQGNFDKAVSSYKKCIAIADNHDMLVSVTHWLYMTYRKIGNIDAAENLLLPIKKRMNVIENYQYHRLLLMYKGLLDCEDLYDITSTDDTINQLTLGYGVGNWYYYNGKTDEALKVFNKMMGSPYWQAFGYLAAEMELANRFDN</sequence>
<keyword evidence="2 3" id="KW-0802">TPR repeat</keyword>
<dbReference type="EMBL" id="CP106679">
    <property type="protein sequence ID" value="UXP34131.1"/>
    <property type="molecule type" value="Genomic_DNA"/>
</dbReference>
<organism evidence="4 5">
    <name type="scientific">Reichenbachiella agarivorans</name>
    <dbReference type="NCBI Taxonomy" id="2979464"/>
    <lineage>
        <taxon>Bacteria</taxon>
        <taxon>Pseudomonadati</taxon>
        <taxon>Bacteroidota</taxon>
        <taxon>Cytophagia</taxon>
        <taxon>Cytophagales</taxon>
        <taxon>Reichenbachiellaceae</taxon>
        <taxon>Reichenbachiella</taxon>
    </lineage>
</organism>
<dbReference type="SUPFAM" id="SSF48452">
    <property type="entry name" value="TPR-like"/>
    <property type="match status" value="1"/>
</dbReference>
<dbReference type="InterPro" id="IPR019734">
    <property type="entry name" value="TPR_rpt"/>
</dbReference>
<name>A0ABY6CUD0_9BACT</name>
<dbReference type="RefSeq" id="WP_262311557.1">
    <property type="nucleotide sequence ID" value="NZ_CP106679.1"/>
</dbReference>
<evidence type="ECO:0000313" key="4">
    <source>
        <dbReference type="EMBL" id="UXP34131.1"/>
    </source>
</evidence>
<feature type="repeat" description="TPR" evidence="3">
    <location>
        <begin position="179"/>
        <end position="212"/>
    </location>
</feature>
<protein>
    <submittedName>
        <fullName evidence="4">Tetratricopeptide repeat protein</fullName>
    </submittedName>
</protein>
<gene>
    <name evidence="4" type="ORF">N6H18_09260</name>
</gene>